<feature type="region of interest" description="Disordered" evidence="1">
    <location>
        <begin position="64"/>
        <end position="92"/>
    </location>
</feature>
<organism evidence="2 3">
    <name type="scientific">Effrenium voratum</name>
    <dbReference type="NCBI Taxonomy" id="2562239"/>
    <lineage>
        <taxon>Eukaryota</taxon>
        <taxon>Sar</taxon>
        <taxon>Alveolata</taxon>
        <taxon>Dinophyceae</taxon>
        <taxon>Suessiales</taxon>
        <taxon>Symbiodiniaceae</taxon>
        <taxon>Effrenium</taxon>
    </lineage>
</organism>
<feature type="region of interest" description="Disordered" evidence="1">
    <location>
        <begin position="1"/>
        <end position="27"/>
    </location>
</feature>
<name>A0AA36HQD7_9DINO</name>
<dbReference type="AlphaFoldDB" id="A0AA36HQD7"/>
<evidence type="ECO:0000313" key="2">
    <source>
        <dbReference type="EMBL" id="CAJ1373373.1"/>
    </source>
</evidence>
<reference evidence="2" key="1">
    <citation type="submission" date="2023-08" db="EMBL/GenBank/DDBJ databases">
        <authorList>
            <person name="Chen Y."/>
            <person name="Shah S."/>
            <person name="Dougan E. K."/>
            <person name="Thang M."/>
            <person name="Chan C."/>
        </authorList>
    </citation>
    <scope>NUCLEOTIDE SEQUENCE</scope>
</reference>
<dbReference type="EMBL" id="CAUJNA010000191">
    <property type="protein sequence ID" value="CAJ1373373.1"/>
    <property type="molecule type" value="Genomic_DNA"/>
</dbReference>
<dbReference type="Proteomes" id="UP001178507">
    <property type="component" value="Unassembled WGS sequence"/>
</dbReference>
<comment type="caution">
    <text evidence="2">The sequence shown here is derived from an EMBL/GenBank/DDBJ whole genome shotgun (WGS) entry which is preliminary data.</text>
</comment>
<sequence length="110" mass="11932">MEDWDPFADPADTGEAEASQGLTIDRWEANDAEPLKAKGEDDAILTLQEWCTRVGLALGEQAAEDAQVESVAEPGPDGTSGAEKGTEECTERRAQHFKSLEVSIWWLPAS</sequence>
<evidence type="ECO:0000313" key="3">
    <source>
        <dbReference type="Proteomes" id="UP001178507"/>
    </source>
</evidence>
<evidence type="ECO:0000256" key="1">
    <source>
        <dbReference type="SAM" id="MobiDB-lite"/>
    </source>
</evidence>
<protein>
    <submittedName>
        <fullName evidence="2">Uncharacterized protein</fullName>
    </submittedName>
</protein>
<gene>
    <name evidence="2" type="ORF">EVOR1521_LOCUS3207</name>
</gene>
<proteinExistence type="predicted"/>
<keyword evidence="3" id="KW-1185">Reference proteome</keyword>
<accession>A0AA36HQD7</accession>